<dbReference type="SMART" id="SM00636">
    <property type="entry name" value="Glyco_18"/>
    <property type="match status" value="1"/>
</dbReference>
<evidence type="ECO:0000256" key="4">
    <source>
        <dbReference type="ARBA" id="ARBA00022777"/>
    </source>
</evidence>
<dbReference type="InterPro" id="IPR008271">
    <property type="entry name" value="Ser/Thr_kinase_AS"/>
</dbReference>
<evidence type="ECO:0000313" key="9">
    <source>
        <dbReference type="EMBL" id="KAG6673507.1"/>
    </source>
</evidence>
<dbReference type="InterPro" id="IPR001245">
    <property type="entry name" value="Ser-Thr/Tyr_kinase_cat_dom"/>
</dbReference>
<proteinExistence type="predicted"/>
<dbReference type="SMART" id="SM00220">
    <property type="entry name" value="S_TKc"/>
    <property type="match status" value="1"/>
</dbReference>
<dbReference type="GO" id="GO:0005975">
    <property type="term" value="P:carbohydrate metabolic process"/>
    <property type="evidence" value="ECO:0007669"/>
    <property type="project" value="InterPro"/>
</dbReference>
<sequence>MCWQHSSMSSKLFAHCLLILLYLPLKCHCTTPQSWVRAGYYYSGSETVISDINSKLFTHLICAFAYVNSSTYHLSINSSTEQQFSTFNHTVNSKNPSVTTILSIWVGREQMLIFFSMINQSSYRNSFVQSSIETARLYGFQGLDLCGVLPTGSSSDMANFGTLLDEWRVAVNSEAKNSSNPELLLVMAGNRLPALGSVIYPIDSMRRNLDWVHVTAYDYYLPVRDRVTYFHAALFGPSNMANTDNGINEWKRRGFLPSKLVLGLPFHGYAWTLLSPQKNPMGAASGGPAVTMDGSMGYKFFKSFIRSFGHEAASVYNATSVVNYCTVGLTWINYDDVEAIRAKVSYAKQKGLLGYNVFQVGNDDNWVLSRAAAQVEDEDQQNKRTSLLIIISAAFAAVILMSTIACYFQERGSIDSVKRLLHKVKNNISSAEDFNSNTSNLQVFSYSSIRAATNDFSSVNKLGEGGYGPVYKGNLQKGREIAAKRLSRTSNQGLEEFKNEVMLTARLQHVNLVRVLGYCTERDEKILIYEYMPNQSLDLYLFDPTRRLLLDWRKRVHIIEGIAQGLLYLQEYSNLTIIHRDLKASNILLDNDMNPKISDFGMARIFKKDEHEARTGRIVGIWLHTSRICEKRYILNEIRCV</sequence>
<dbReference type="FunFam" id="1.10.510.10:FF:001019">
    <property type="entry name" value="G-type lectin S-receptor-like serine/threonine-protein kinase B120"/>
    <property type="match status" value="1"/>
</dbReference>
<evidence type="ECO:0000256" key="3">
    <source>
        <dbReference type="ARBA" id="ARBA00022741"/>
    </source>
</evidence>
<keyword evidence="2" id="KW-0808">Transferase</keyword>
<feature type="domain" description="GH18" evidence="8">
    <location>
        <begin position="35"/>
        <end position="379"/>
    </location>
</feature>
<dbReference type="PROSITE" id="PS51910">
    <property type="entry name" value="GH18_2"/>
    <property type="match status" value="1"/>
</dbReference>
<keyword evidence="4" id="KW-0418">Kinase</keyword>
<comment type="caution">
    <text evidence="9">The sequence shown here is derived from an EMBL/GenBank/DDBJ whole genome shotgun (WGS) entry which is preliminary data.</text>
</comment>
<dbReference type="InterPro" id="IPR000719">
    <property type="entry name" value="Prot_kinase_dom"/>
</dbReference>
<dbReference type="GO" id="GO:0004674">
    <property type="term" value="F:protein serine/threonine kinase activity"/>
    <property type="evidence" value="ECO:0007669"/>
    <property type="project" value="UniProtKB-KW"/>
</dbReference>
<reference evidence="9" key="1">
    <citation type="submission" date="2021-01" db="EMBL/GenBank/DDBJ databases">
        <authorList>
            <person name="Lovell J.T."/>
            <person name="Bentley N."/>
            <person name="Bhattarai G."/>
            <person name="Jenkins J.W."/>
            <person name="Sreedasyam A."/>
            <person name="Alarcon Y."/>
            <person name="Bock C."/>
            <person name="Boston L."/>
            <person name="Carlson J."/>
            <person name="Cervantes K."/>
            <person name="Clermont K."/>
            <person name="Krom N."/>
            <person name="Kubenka K."/>
            <person name="Mamidi S."/>
            <person name="Mattison C."/>
            <person name="Monteros M."/>
            <person name="Pisani C."/>
            <person name="Plott C."/>
            <person name="Rajasekar S."/>
            <person name="Rhein H.S."/>
            <person name="Rohla C."/>
            <person name="Song M."/>
            <person name="Hilaire R.S."/>
            <person name="Shu S."/>
            <person name="Wells L."/>
            <person name="Wang X."/>
            <person name="Webber J."/>
            <person name="Heerema R.J."/>
            <person name="Klein P."/>
            <person name="Conner P."/>
            <person name="Grauke L."/>
            <person name="Grimwood J."/>
            <person name="Schmutz J."/>
            <person name="Randall J.J."/>
        </authorList>
    </citation>
    <scope>NUCLEOTIDE SEQUENCE</scope>
    <source>
        <tissue evidence="9">Leaf</tissue>
    </source>
</reference>
<dbReference type="GO" id="GO:0008061">
    <property type="term" value="F:chitin binding"/>
    <property type="evidence" value="ECO:0007669"/>
    <property type="project" value="InterPro"/>
</dbReference>
<dbReference type="GO" id="GO:0005886">
    <property type="term" value="C:plasma membrane"/>
    <property type="evidence" value="ECO:0007669"/>
    <property type="project" value="TreeGrafter"/>
</dbReference>
<dbReference type="PANTHER" id="PTHR27002">
    <property type="entry name" value="RECEPTOR-LIKE SERINE/THREONINE-PROTEIN KINASE SD1-8"/>
    <property type="match status" value="1"/>
</dbReference>
<dbReference type="InterPro" id="IPR001223">
    <property type="entry name" value="Glyco_hydro18_cat"/>
</dbReference>
<protein>
    <submittedName>
        <fullName evidence="9">Uncharacterized protein</fullName>
    </submittedName>
</protein>
<dbReference type="CDD" id="cd02879">
    <property type="entry name" value="GH18_plant_chitinase_class_V"/>
    <property type="match status" value="1"/>
</dbReference>
<dbReference type="PROSITE" id="PS50011">
    <property type="entry name" value="PROTEIN_KINASE_DOM"/>
    <property type="match status" value="1"/>
</dbReference>
<organism evidence="9 10">
    <name type="scientific">Carya illinoinensis</name>
    <name type="common">Pecan</name>
    <dbReference type="NCBI Taxonomy" id="32201"/>
    <lineage>
        <taxon>Eukaryota</taxon>
        <taxon>Viridiplantae</taxon>
        <taxon>Streptophyta</taxon>
        <taxon>Embryophyta</taxon>
        <taxon>Tracheophyta</taxon>
        <taxon>Spermatophyta</taxon>
        <taxon>Magnoliopsida</taxon>
        <taxon>eudicotyledons</taxon>
        <taxon>Gunneridae</taxon>
        <taxon>Pentapetalae</taxon>
        <taxon>rosids</taxon>
        <taxon>fabids</taxon>
        <taxon>Fagales</taxon>
        <taxon>Juglandaceae</taxon>
        <taxon>Carya</taxon>
    </lineage>
</organism>
<evidence type="ECO:0000259" key="8">
    <source>
        <dbReference type="PROSITE" id="PS51910"/>
    </source>
</evidence>
<keyword evidence="1" id="KW-0723">Serine/threonine-protein kinase</keyword>
<gene>
    <name evidence="9" type="ORF">I3842_16G115500</name>
</gene>
<evidence type="ECO:0000256" key="2">
    <source>
        <dbReference type="ARBA" id="ARBA00022679"/>
    </source>
</evidence>
<evidence type="ECO:0000313" key="10">
    <source>
        <dbReference type="Proteomes" id="UP000811246"/>
    </source>
</evidence>
<keyword evidence="5" id="KW-0067">ATP-binding</keyword>
<dbReference type="AlphaFoldDB" id="A0A922A1X7"/>
<dbReference type="PROSITE" id="PS00108">
    <property type="entry name" value="PROTEIN_KINASE_ST"/>
    <property type="match status" value="1"/>
</dbReference>
<evidence type="ECO:0000259" key="7">
    <source>
        <dbReference type="PROSITE" id="PS50011"/>
    </source>
</evidence>
<dbReference type="InterPro" id="IPR011583">
    <property type="entry name" value="Chitinase_II/V-like_cat"/>
</dbReference>
<evidence type="ECO:0000256" key="6">
    <source>
        <dbReference type="SAM" id="SignalP"/>
    </source>
</evidence>
<evidence type="ECO:0000256" key="5">
    <source>
        <dbReference type="ARBA" id="ARBA00022840"/>
    </source>
</evidence>
<feature type="chain" id="PRO_5037531052" evidence="6">
    <location>
        <begin position="30"/>
        <end position="641"/>
    </location>
</feature>
<dbReference type="EMBL" id="CM031840">
    <property type="protein sequence ID" value="KAG6673507.1"/>
    <property type="molecule type" value="Genomic_DNA"/>
</dbReference>
<feature type="signal peptide" evidence="6">
    <location>
        <begin position="1"/>
        <end position="29"/>
    </location>
</feature>
<evidence type="ECO:0000256" key="1">
    <source>
        <dbReference type="ARBA" id="ARBA00022527"/>
    </source>
</evidence>
<dbReference type="FunFam" id="3.30.200.20:FF:000951">
    <property type="entry name" value="Uncharacterized protein"/>
    <property type="match status" value="1"/>
</dbReference>
<dbReference type="GO" id="GO:0005524">
    <property type="term" value="F:ATP binding"/>
    <property type="evidence" value="ECO:0007669"/>
    <property type="project" value="UniProtKB-KW"/>
</dbReference>
<dbReference type="Proteomes" id="UP000811246">
    <property type="component" value="Chromosome 16"/>
</dbReference>
<name>A0A922A1X7_CARIL</name>
<feature type="domain" description="Protein kinase" evidence="7">
    <location>
        <begin position="456"/>
        <end position="641"/>
    </location>
</feature>
<dbReference type="PANTHER" id="PTHR27002:SF559">
    <property type="entry name" value="CYSTEINE-RICH RLK (RECEPTOR-LIKE KINASE) PROTEIN"/>
    <property type="match status" value="1"/>
</dbReference>
<dbReference type="Pfam" id="PF00704">
    <property type="entry name" value="Glyco_hydro_18"/>
    <property type="match status" value="1"/>
</dbReference>
<accession>A0A922A1X7</accession>
<keyword evidence="6" id="KW-0732">Signal</keyword>
<dbReference type="Pfam" id="PF07714">
    <property type="entry name" value="PK_Tyr_Ser-Thr"/>
    <property type="match status" value="1"/>
</dbReference>
<keyword evidence="3" id="KW-0547">Nucleotide-binding</keyword>